<dbReference type="PANTHER" id="PTHR22779">
    <property type="entry name" value="SD17342P"/>
    <property type="match status" value="1"/>
</dbReference>
<dbReference type="STRING" id="2512241.A0A553I2V6"/>
<comment type="similarity">
    <text evidence="2">Belongs to the TMEM170 family.</text>
</comment>
<keyword evidence="4 6" id="KW-1133">Transmembrane helix</keyword>
<feature type="transmembrane region" description="Helical" evidence="6">
    <location>
        <begin position="42"/>
        <end position="63"/>
    </location>
</feature>
<feature type="transmembrane region" description="Helical" evidence="6">
    <location>
        <begin position="114"/>
        <end position="135"/>
    </location>
</feature>
<evidence type="ECO:0000256" key="5">
    <source>
        <dbReference type="ARBA" id="ARBA00023136"/>
    </source>
</evidence>
<proteinExistence type="inferred from homology"/>
<evidence type="ECO:0000256" key="6">
    <source>
        <dbReference type="SAM" id="Phobius"/>
    </source>
</evidence>
<dbReference type="InterPro" id="IPR019334">
    <property type="entry name" value="TMEM170A/B/YPR153W-like"/>
</dbReference>
<name>A0A553I2V6_9PEZI</name>
<evidence type="ECO:0000313" key="7">
    <source>
        <dbReference type="EMBL" id="TRX94531.1"/>
    </source>
</evidence>
<reference evidence="8" key="1">
    <citation type="submission" date="2019-06" db="EMBL/GenBank/DDBJ databases">
        <title>Draft genome sequence of the griseofulvin-producing fungus Xylaria cubensis strain G536.</title>
        <authorList>
            <person name="Mead M.E."/>
            <person name="Raja H.A."/>
            <person name="Steenwyk J.L."/>
            <person name="Knowles S.L."/>
            <person name="Oberlies N.H."/>
            <person name="Rokas A."/>
        </authorList>
    </citation>
    <scope>NUCLEOTIDE SEQUENCE [LARGE SCALE GENOMIC DNA]</scope>
    <source>
        <strain evidence="8">G536</strain>
    </source>
</reference>
<accession>A0A553I2V6</accession>
<dbReference type="Proteomes" id="UP000319160">
    <property type="component" value="Unassembled WGS sequence"/>
</dbReference>
<comment type="caution">
    <text evidence="7">The sequence shown here is derived from an EMBL/GenBank/DDBJ whole genome shotgun (WGS) entry which is preliminary data.</text>
</comment>
<feature type="transmembrane region" description="Helical" evidence="6">
    <location>
        <begin position="75"/>
        <end position="108"/>
    </location>
</feature>
<dbReference type="AlphaFoldDB" id="A0A553I2V6"/>
<sequence length="139" mass="15598">MPNSRNCFNYPPPDYHTPRFPSLCWPDNCLIYTVYDSWRFTLIWTLILFTAFHLSATAIALLMQVGKPRSRWKYLVAVPIVYAVVAGVEAFVAGSVVGSILGAVYISACYKMSTWIPFIWGLINVLILIISSFTIQGGL</sequence>
<keyword evidence="8" id="KW-1185">Reference proteome</keyword>
<evidence type="ECO:0000313" key="8">
    <source>
        <dbReference type="Proteomes" id="UP000319160"/>
    </source>
</evidence>
<keyword evidence="5 6" id="KW-0472">Membrane</keyword>
<evidence type="ECO:0000256" key="2">
    <source>
        <dbReference type="ARBA" id="ARBA00006325"/>
    </source>
</evidence>
<comment type="subcellular location">
    <subcellularLocation>
        <location evidence="1">Membrane</location>
        <topology evidence="1">Multi-pass membrane protein</topology>
    </subcellularLocation>
</comment>
<evidence type="ECO:0008006" key="9">
    <source>
        <dbReference type="Google" id="ProtNLM"/>
    </source>
</evidence>
<evidence type="ECO:0000256" key="3">
    <source>
        <dbReference type="ARBA" id="ARBA00022692"/>
    </source>
</evidence>
<dbReference type="Pfam" id="PF10190">
    <property type="entry name" value="Tmemb_170"/>
    <property type="match status" value="1"/>
</dbReference>
<evidence type="ECO:0000256" key="4">
    <source>
        <dbReference type="ARBA" id="ARBA00022989"/>
    </source>
</evidence>
<gene>
    <name evidence="7" type="ORF">FHL15_004686</name>
</gene>
<dbReference type="GO" id="GO:0016020">
    <property type="term" value="C:membrane"/>
    <property type="evidence" value="ECO:0007669"/>
    <property type="project" value="UniProtKB-SubCell"/>
</dbReference>
<evidence type="ECO:0000256" key="1">
    <source>
        <dbReference type="ARBA" id="ARBA00004141"/>
    </source>
</evidence>
<protein>
    <recommendedName>
        <fullName evidence="9">Integral membrane protein</fullName>
    </recommendedName>
</protein>
<dbReference type="PANTHER" id="PTHR22779:SF6">
    <property type="entry name" value="SD17342P"/>
    <property type="match status" value="1"/>
</dbReference>
<dbReference type="EMBL" id="VFLP01000022">
    <property type="protein sequence ID" value="TRX94531.1"/>
    <property type="molecule type" value="Genomic_DNA"/>
</dbReference>
<dbReference type="OrthoDB" id="2131401at2759"/>
<organism evidence="7 8">
    <name type="scientific">Xylaria flabelliformis</name>
    <dbReference type="NCBI Taxonomy" id="2512241"/>
    <lineage>
        <taxon>Eukaryota</taxon>
        <taxon>Fungi</taxon>
        <taxon>Dikarya</taxon>
        <taxon>Ascomycota</taxon>
        <taxon>Pezizomycotina</taxon>
        <taxon>Sordariomycetes</taxon>
        <taxon>Xylariomycetidae</taxon>
        <taxon>Xylariales</taxon>
        <taxon>Xylariaceae</taxon>
        <taxon>Xylaria</taxon>
    </lineage>
</organism>
<keyword evidence="3 6" id="KW-0812">Transmembrane</keyword>